<sequence length="214" mass="22842">EEVKRSGSGTCDGGAPALSFPHVFHRSSVPVVVPGGGGDSGGSSGGGGGGGGGGGNGGSSVCGVERSRARVVGLAVSFAGPARRLYNEERSNLPNHCEPKYVDSLVTRTTKADIYDGKEKESFPRKLNHSLTCHNVRLPQEAYLPVMINYDSNSGGLTLRHLLRVTNLMGRNNALRTKWLGQNTVTRFAAEYFVHEVVQFVTKEFRAELYCGSK</sequence>
<organism evidence="2 3">
    <name type="scientific">Trachymyrmex cornetzi</name>
    <dbReference type="NCBI Taxonomy" id="471704"/>
    <lineage>
        <taxon>Eukaryota</taxon>
        <taxon>Metazoa</taxon>
        <taxon>Ecdysozoa</taxon>
        <taxon>Arthropoda</taxon>
        <taxon>Hexapoda</taxon>
        <taxon>Insecta</taxon>
        <taxon>Pterygota</taxon>
        <taxon>Neoptera</taxon>
        <taxon>Endopterygota</taxon>
        <taxon>Hymenoptera</taxon>
        <taxon>Apocrita</taxon>
        <taxon>Aculeata</taxon>
        <taxon>Formicoidea</taxon>
        <taxon>Formicidae</taxon>
        <taxon>Myrmicinae</taxon>
        <taxon>Trachymyrmex</taxon>
    </lineage>
</organism>
<dbReference type="EMBL" id="KQ980071">
    <property type="protein sequence ID" value="KYN17857.1"/>
    <property type="molecule type" value="Genomic_DNA"/>
</dbReference>
<evidence type="ECO:0000256" key="1">
    <source>
        <dbReference type="SAM" id="MobiDB-lite"/>
    </source>
</evidence>
<dbReference type="Proteomes" id="UP000078492">
    <property type="component" value="Unassembled WGS sequence"/>
</dbReference>
<feature type="non-terminal residue" evidence="2">
    <location>
        <position position="1"/>
    </location>
</feature>
<evidence type="ECO:0000313" key="2">
    <source>
        <dbReference type="EMBL" id="KYN17857.1"/>
    </source>
</evidence>
<feature type="compositionally biased region" description="Gly residues" evidence="1">
    <location>
        <begin position="34"/>
        <end position="60"/>
    </location>
</feature>
<name>A0A151J515_9HYME</name>
<feature type="region of interest" description="Disordered" evidence="1">
    <location>
        <begin position="29"/>
        <end position="60"/>
    </location>
</feature>
<dbReference type="AlphaFoldDB" id="A0A151J515"/>
<keyword evidence="3" id="KW-1185">Reference proteome</keyword>
<reference evidence="2 3" key="1">
    <citation type="submission" date="2015-09" db="EMBL/GenBank/DDBJ databases">
        <title>Trachymyrmex cornetzi WGS genome.</title>
        <authorList>
            <person name="Nygaard S."/>
            <person name="Hu H."/>
            <person name="Boomsma J."/>
            <person name="Zhang G."/>
        </authorList>
    </citation>
    <scope>NUCLEOTIDE SEQUENCE [LARGE SCALE GENOMIC DNA]</scope>
    <source>
        <strain evidence="2">Tcor2-1</strain>
        <tissue evidence="2">Whole body</tissue>
    </source>
</reference>
<accession>A0A151J515</accession>
<proteinExistence type="predicted"/>
<gene>
    <name evidence="2" type="ORF">ALC57_09850</name>
</gene>
<protein>
    <submittedName>
        <fullName evidence="2">Uncharacterized protein</fullName>
    </submittedName>
</protein>
<evidence type="ECO:0000313" key="3">
    <source>
        <dbReference type="Proteomes" id="UP000078492"/>
    </source>
</evidence>